<keyword evidence="2" id="KW-1185">Reference proteome</keyword>
<organism evidence="1 2">
    <name type="scientific">Bugula neritina</name>
    <name type="common">Brown bryozoan</name>
    <name type="synonym">Sertularia neritina</name>
    <dbReference type="NCBI Taxonomy" id="10212"/>
    <lineage>
        <taxon>Eukaryota</taxon>
        <taxon>Metazoa</taxon>
        <taxon>Spiralia</taxon>
        <taxon>Lophotrochozoa</taxon>
        <taxon>Bryozoa</taxon>
        <taxon>Gymnolaemata</taxon>
        <taxon>Cheilostomatida</taxon>
        <taxon>Flustrina</taxon>
        <taxon>Buguloidea</taxon>
        <taxon>Bugulidae</taxon>
        <taxon>Bugula</taxon>
    </lineage>
</organism>
<name>A0A7J7KJA1_BUGNE</name>
<dbReference type="EMBL" id="VXIV02000561">
    <property type="protein sequence ID" value="KAF6037486.1"/>
    <property type="molecule type" value="Genomic_DNA"/>
</dbReference>
<comment type="caution">
    <text evidence="1">The sequence shown here is derived from an EMBL/GenBank/DDBJ whole genome shotgun (WGS) entry which is preliminary data.</text>
</comment>
<evidence type="ECO:0000313" key="2">
    <source>
        <dbReference type="Proteomes" id="UP000593567"/>
    </source>
</evidence>
<proteinExistence type="predicted"/>
<evidence type="ECO:0000313" key="1">
    <source>
        <dbReference type="EMBL" id="KAF6037486.1"/>
    </source>
</evidence>
<dbReference type="Proteomes" id="UP000593567">
    <property type="component" value="Unassembled WGS sequence"/>
</dbReference>
<protein>
    <submittedName>
        <fullName evidence="1">Uncharacterized protein</fullName>
    </submittedName>
</protein>
<sequence length="76" mass="8461">MRLMRFQYKVHHISGKKNVIADALSSSEGPISETDVMFIEVEIFPVSALHNSTTSPCLKELKVQQENDEAISCALP</sequence>
<accession>A0A7J7KJA1</accession>
<gene>
    <name evidence="1" type="ORF">EB796_004206</name>
</gene>
<dbReference type="AlphaFoldDB" id="A0A7J7KJA1"/>
<reference evidence="1" key="1">
    <citation type="submission" date="2020-06" db="EMBL/GenBank/DDBJ databases">
        <title>Draft genome of Bugula neritina, a colonial animal packing powerful symbionts and potential medicines.</title>
        <authorList>
            <person name="Rayko M."/>
        </authorList>
    </citation>
    <scope>NUCLEOTIDE SEQUENCE [LARGE SCALE GENOMIC DNA]</scope>
    <source>
        <strain evidence="1">Kwan_BN1</strain>
    </source>
</reference>